<keyword evidence="3" id="KW-1185">Reference proteome</keyword>
<evidence type="ECO:0000313" key="2">
    <source>
        <dbReference type="EMBL" id="GHI68052.1"/>
    </source>
</evidence>
<dbReference type="Proteomes" id="UP000613974">
    <property type="component" value="Unassembled WGS sequence"/>
</dbReference>
<comment type="caution">
    <text evidence="2">The sequence shown here is derived from an EMBL/GenBank/DDBJ whole genome shotgun (WGS) entry which is preliminary data.</text>
</comment>
<feature type="region of interest" description="Disordered" evidence="1">
    <location>
        <begin position="30"/>
        <end position="49"/>
    </location>
</feature>
<dbReference type="EMBL" id="BNEC01000003">
    <property type="protein sequence ID" value="GHI68052.1"/>
    <property type="molecule type" value="Genomic_DNA"/>
</dbReference>
<proteinExistence type="predicted"/>
<feature type="compositionally biased region" description="Low complexity" evidence="1">
    <location>
        <begin position="30"/>
        <end position="40"/>
    </location>
</feature>
<gene>
    <name evidence="2" type="ORF">Snoj_19700</name>
</gene>
<evidence type="ECO:0000256" key="1">
    <source>
        <dbReference type="SAM" id="MobiDB-lite"/>
    </source>
</evidence>
<organism evidence="2 3">
    <name type="scientific">Streptomyces nojiriensis</name>
    <dbReference type="NCBI Taxonomy" id="66374"/>
    <lineage>
        <taxon>Bacteria</taxon>
        <taxon>Bacillati</taxon>
        <taxon>Actinomycetota</taxon>
        <taxon>Actinomycetes</taxon>
        <taxon>Kitasatosporales</taxon>
        <taxon>Streptomycetaceae</taxon>
        <taxon>Streptomyces</taxon>
    </lineage>
</organism>
<accession>A0ABQ3SIU2</accession>
<protein>
    <submittedName>
        <fullName evidence="2">Uncharacterized protein</fullName>
    </submittedName>
</protein>
<reference evidence="3" key="1">
    <citation type="submission" date="2023-07" db="EMBL/GenBank/DDBJ databases">
        <title>Whole genome shotgun sequence of Streptomyces nojiriensis NBRC 13794.</title>
        <authorList>
            <person name="Komaki H."/>
            <person name="Tamura T."/>
        </authorList>
    </citation>
    <scope>NUCLEOTIDE SEQUENCE [LARGE SCALE GENOMIC DNA]</scope>
    <source>
        <strain evidence="3">NBRC 13794</strain>
    </source>
</reference>
<sequence>MSERPFPEVGRLPGRVRAAHAVCRLRGAADAAAGRGTGPRPADPHLPAAVPHGRDLAIATGRDRARDPDAVEPARPVYAGTRMPLRVTPVG</sequence>
<evidence type="ECO:0000313" key="3">
    <source>
        <dbReference type="Proteomes" id="UP000613974"/>
    </source>
</evidence>
<name>A0ABQ3SIU2_9ACTN</name>